<organism evidence="2">
    <name type="scientific">Homalodisca liturata</name>
    <dbReference type="NCBI Taxonomy" id="320908"/>
    <lineage>
        <taxon>Eukaryota</taxon>
        <taxon>Metazoa</taxon>
        <taxon>Ecdysozoa</taxon>
        <taxon>Arthropoda</taxon>
        <taxon>Hexapoda</taxon>
        <taxon>Insecta</taxon>
        <taxon>Pterygota</taxon>
        <taxon>Neoptera</taxon>
        <taxon>Paraneoptera</taxon>
        <taxon>Hemiptera</taxon>
        <taxon>Auchenorrhyncha</taxon>
        <taxon>Membracoidea</taxon>
        <taxon>Cicadellidae</taxon>
        <taxon>Cicadellinae</taxon>
        <taxon>Proconiini</taxon>
        <taxon>Homalodisca</taxon>
    </lineage>
</organism>
<dbReference type="SUPFAM" id="SSF56219">
    <property type="entry name" value="DNase I-like"/>
    <property type="match status" value="1"/>
</dbReference>
<gene>
    <name evidence="2" type="ORF">g.55957</name>
</gene>
<protein>
    <recommendedName>
        <fullName evidence="1">Endonuclease/exonuclease/phosphatase domain-containing protein</fullName>
    </recommendedName>
</protein>
<accession>A0A1B6JTG7</accession>
<dbReference type="EMBL" id="GECU01005254">
    <property type="protein sequence ID" value="JAT02453.1"/>
    <property type="molecule type" value="Transcribed_RNA"/>
</dbReference>
<feature type="non-terminal residue" evidence="2">
    <location>
        <position position="1"/>
    </location>
</feature>
<dbReference type="Pfam" id="PF03372">
    <property type="entry name" value="Exo_endo_phos"/>
    <property type="match status" value="1"/>
</dbReference>
<dbReference type="Gene3D" id="3.60.10.10">
    <property type="entry name" value="Endonuclease/exonuclease/phosphatase"/>
    <property type="match status" value="1"/>
</dbReference>
<dbReference type="GO" id="GO:0003824">
    <property type="term" value="F:catalytic activity"/>
    <property type="evidence" value="ECO:0007669"/>
    <property type="project" value="InterPro"/>
</dbReference>
<feature type="domain" description="Endonuclease/exonuclease/phosphatase" evidence="1">
    <location>
        <begin position="41"/>
        <end position="111"/>
    </location>
</feature>
<dbReference type="AlphaFoldDB" id="A0A1B6JTG7"/>
<evidence type="ECO:0000259" key="1">
    <source>
        <dbReference type="Pfam" id="PF03372"/>
    </source>
</evidence>
<evidence type="ECO:0000313" key="2">
    <source>
        <dbReference type="EMBL" id="JAT02453.1"/>
    </source>
</evidence>
<dbReference type="InterPro" id="IPR005135">
    <property type="entry name" value="Endo/exonuclease/phosphatase"/>
</dbReference>
<reference evidence="2" key="1">
    <citation type="submission" date="2015-11" db="EMBL/GenBank/DDBJ databases">
        <title>De novo transcriptome assembly of four potential Pierce s Disease insect vectors from Arizona vineyards.</title>
        <authorList>
            <person name="Tassone E.E."/>
        </authorList>
    </citation>
    <scope>NUCLEOTIDE SEQUENCE</scope>
</reference>
<dbReference type="InterPro" id="IPR036691">
    <property type="entry name" value="Endo/exonu/phosph_ase_sf"/>
</dbReference>
<name>A0A1B6JTG7_9HEMI</name>
<proteinExistence type="predicted"/>
<sequence length="126" mass="14055">FRPQQLNKQQAEVIVNSPANPDMPTPEDKISEKALKILHQNIDSLASKSNRLEHLLQDLNPDIVLITEHGLNDDQLRNTRLPGYNLVGGFCRKNSRKGGVAFYSNEALGNTIHIVNTSNKPIELTC</sequence>